<evidence type="ECO:0000313" key="2">
    <source>
        <dbReference type="EMBL" id="GAG42836.1"/>
    </source>
</evidence>
<dbReference type="Pfam" id="PF00586">
    <property type="entry name" value="AIRS"/>
    <property type="match status" value="1"/>
</dbReference>
<dbReference type="EMBL" id="BARS01053770">
    <property type="protein sequence ID" value="GAG42836.1"/>
    <property type="molecule type" value="Genomic_DNA"/>
</dbReference>
<reference evidence="2" key="1">
    <citation type="journal article" date="2014" name="Front. Microbiol.">
        <title>High frequency of phylogenetically diverse reductive dehalogenase-homologous genes in deep subseafloor sedimentary metagenomes.</title>
        <authorList>
            <person name="Kawai M."/>
            <person name="Futagami T."/>
            <person name="Toyoda A."/>
            <person name="Takaki Y."/>
            <person name="Nishi S."/>
            <person name="Hori S."/>
            <person name="Arai W."/>
            <person name="Tsubouchi T."/>
            <person name="Morono Y."/>
            <person name="Uchiyama I."/>
            <person name="Ito T."/>
            <person name="Fujiyama A."/>
            <person name="Inagaki F."/>
            <person name="Takami H."/>
        </authorList>
    </citation>
    <scope>NUCLEOTIDE SEQUENCE</scope>
    <source>
        <strain evidence="2">Expedition CK06-06</strain>
    </source>
</reference>
<dbReference type="AlphaFoldDB" id="X0Z2K1"/>
<dbReference type="PANTHER" id="PTHR30303:SF4">
    <property type="entry name" value="HYDROGENASE EXPRESSION_FORMATION PROTEIN HYPE"/>
    <property type="match status" value="1"/>
</dbReference>
<evidence type="ECO:0000259" key="1">
    <source>
        <dbReference type="Pfam" id="PF00586"/>
    </source>
</evidence>
<organism evidence="2">
    <name type="scientific">marine sediment metagenome</name>
    <dbReference type="NCBI Taxonomy" id="412755"/>
    <lineage>
        <taxon>unclassified sequences</taxon>
        <taxon>metagenomes</taxon>
        <taxon>ecological metagenomes</taxon>
    </lineage>
</organism>
<feature type="non-terminal residue" evidence="2">
    <location>
        <position position="216"/>
    </location>
</feature>
<protein>
    <recommendedName>
        <fullName evidence="1">PurM-like N-terminal domain-containing protein</fullName>
    </recommendedName>
</protein>
<dbReference type="InterPro" id="IPR011854">
    <property type="entry name" value="HypE"/>
</dbReference>
<sequence length="216" mass="24115">MKQRDNGKFFPLGKLDPDFLGELLACLPRDRRVIVGPKIGEDAAVLDFGEKYLVVKTDPITFTFENIGWYVVNINANDIACMGATPRWFLPTLFLPQQGTSKELIKIIFDQMKSACQKLGIFLIGGHTEVTYNLDRPIAVGQMIGEVEREKLVRGSGAKPEDVVLLTKGVAIEGTHVIYQKKKKEFKKRVAPDALERLSRLLYQPGISVVKEALLA</sequence>
<comment type="caution">
    <text evidence="2">The sequence shown here is derived from an EMBL/GenBank/DDBJ whole genome shotgun (WGS) entry which is preliminary data.</text>
</comment>
<dbReference type="InterPro" id="IPR036676">
    <property type="entry name" value="PurM-like_C_sf"/>
</dbReference>
<dbReference type="InterPro" id="IPR036921">
    <property type="entry name" value="PurM-like_N_sf"/>
</dbReference>
<gene>
    <name evidence="2" type="ORF">S01H1_79720</name>
</gene>
<dbReference type="InterPro" id="IPR016188">
    <property type="entry name" value="PurM-like_N"/>
</dbReference>
<dbReference type="Gene3D" id="3.90.650.10">
    <property type="entry name" value="PurM-like C-terminal domain"/>
    <property type="match status" value="1"/>
</dbReference>
<accession>X0Z2K1</accession>
<feature type="domain" description="PurM-like N-terminal" evidence="1">
    <location>
        <begin position="40"/>
        <end position="147"/>
    </location>
</feature>
<dbReference type="GO" id="GO:0051604">
    <property type="term" value="P:protein maturation"/>
    <property type="evidence" value="ECO:0007669"/>
    <property type="project" value="TreeGrafter"/>
</dbReference>
<dbReference type="SUPFAM" id="SSF55326">
    <property type="entry name" value="PurM N-terminal domain-like"/>
    <property type="match status" value="1"/>
</dbReference>
<dbReference type="PANTHER" id="PTHR30303">
    <property type="entry name" value="HYDROGENASE ISOENZYMES FORMATION PROTEIN HYPE"/>
    <property type="match status" value="1"/>
</dbReference>
<name>X0Z2K1_9ZZZZ</name>
<dbReference type="Gene3D" id="3.30.1330.10">
    <property type="entry name" value="PurM-like, N-terminal domain"/>
    <property type="match status" value="1"/>
</dbReference>
<proteinExistence type="predicted"/>